<dbReference type="PRINTS" id="PR00111">
    <property type="entry name" value="ABHYDROLASE"/>
</dbReference>
<dbReference type="PANTHER" id="PTHR43433:SF5">
    <property type="entry name" value="AB HYDROLASE-1 DOMAIN-CONTAINING PROTEIN"/>
    <property type="match status" value="1"/>
</dbReference>
<reference evidence="2" key="2">
    <citation type="submission" date="2020-09" db="EMBL/GenBank/DDBJ databases">
        <authorList>
            <person name="Sun Q."/>
            <person name="Ohkuma M."/>
        </authorList>
    </citation>
    <scope>NUCLEOTIDE SEQUENCE</scope>
    <source>
        <strain evidence="2">JCM 4815</strain>
    </source>
</reference>
<dbReference type="PANTHER" id="PTHR43433">
    <property type="entry name" value="HYDROLASE, ALPHA/BETA FOLD FAMILY PROTEIN"/>
    <property type="match status" value="1"/>
</dbReference>
<dbReference type="GO" id="GO:0046503">
    <property type="term" value="P:glycerolipid catabolic process"/>
    <property type="evidence" value="ECO:0007669"/>
    <property type="project" value="TreeGrafter"/>
</dbReference>
<gene>
    <name evidence="2" type="ORF">GCM10010365_75090</name>
</gene>
<dbReference type="InterPro" id="IPR000073">
    <property type="entry name" value="AB_hydrolase_1"/>
</dbReference>
<evidence type="ECO:0000313" key="3">
    <source>
        <dbReference type="Proteomes" id="UP000622166"/>
    </source>
</evidence>
<dbReference type="Pfam" id="PF00561">
    <property type="entry name" value="Abhydrolase_1"/>
    <property type="match status" value="1"/>
</dbReference>
<dbReference type="GO" id="GO:0004806">
    <property type="term" value="F:triacylglycerol lipase activity"/>
    <property type="evidence" value="ECO:0007669"/>
    <property type="project" value="TreeGrafter"/>
</dbReference>
<evidence type="ECO:0000313" key="2">
    <source>
        <dbReference type="EMBL" id="GGZ43505.1"/>
    </source>
</evidence>
<dbReference type="AlphaFoldDB" id="A0A918QEY8"/>
<dbReference type="Proteomes" id="UP000622166">
    <property type="component" value="Unassembled WGS sequence"/>
</dbReference>
<organism evidence="2 3">
    <name type="scientific">Streptomyces poonensis</name>
    <dbReference type="NCBI Taxonomy" id="68255"/>
    <lineage>
        <taxon>Bacteria</taxon>
        <taxon>Bacillati</taxon>
        <taxon>Actinomycetota</taxon>
        <taxon>Actinomycetes</taxon>
        <taxon>Kitasatosporales</taxon>
        <taxon>Streptomycetaceae</taxon>
        <taxon>Streptomyces</taxon>
    </lineage>
</organism>
<comment type="caution">
    <text evidence="2">The sequence shown here is derived from an EMBL/GenBank/DDBJ whole genome shotgun (WGS) entry which is preliminary data.</text>
</comment>
<keyword evidence="3" id="KW-1185">Reference proteome</keyword>
<reference evidence="2" key="1">
    <citation type="journal article" date="2014" name="Int. J. Syst. Evol. Microbiol.">
        <title>Complete genome sequence of Corynebacterium casei LMG S-19264T (=DSM 44701T), isolated from a smear-ripened cheese.</title>
        <authorList>
            <consortium name="US DOE Joint Genome Institute (JGI-PGF)"/>
            <person name="Walter F."/>
            <person name="Albersmeier A."/>
            <person name="Kalinowski J."/>
            <person name="Ruckert C."/>
        </authorList>
    </citation>
    <scope>NUCLEOTIDE SEQUENCE</scope>
    <source>
        <strain evidence="2">JCM 4815</strain>
    </source>
</reference>
<keyword evidence="2" id="KW-0378">Hydrolase</keyword>
<protein>
    <submittedName>
        <fullName evidence="2">Hydrolase</fullName>
    </submittedName>
</protein>
<feature type="domain" description="AB hydrolase-1" evidence="1">
    <location>
        <begin position="40"/>
        <end position="177"/>
    </location>
</feature>
<dbReference type="Gene3D" id="3.40.50.1820">
    <property type="entry name" value="alpha/beta hydrolase"/>
    <property type="match status" value="1"/>
</dbReference>
<evidence type="ECO:0000259" key="1">
    <source>
        <dbReference type="Pfam" id="PF00561"/>
    </source>
</evidence>
<name>A0A918QEY8_9ACTN</name>
<dbReference type="InterPro" id="IPR050471">
    <property type="entry name" value="AB_hydrolase"/>
</dbReference>
<dbReference type="EMBL" id="BMVW01000030">
    <property type="protein sequence ID" value="GGZ43505.1"/>
    <property type="molecule type" value="Genomic_DNA"/>
</dbReference>
<sequence>MKLSERGPGGMGRPAGVWTEIKSLQVPGARLHYEVRGAGPLLLMIAGAPADAGALAGPAACLADRYTVVTYDQRGLSRSTLTTTPTDQDVTVFSQDASLLLAALGDEPAFVLGNSGGALTALDLAVRHPEQVRALVVHEPPVPEVLPDREQWRAVFQDVHDTYREHGAAAAMGKFIATVDGPDSPPPAMPDPSQMPAEALEMMGRIQGNLDHFLAHVLLPVLRFEPDIAALRSGPVPVTVGVGEASGNGVPVLAARVLAEKLGTEPLAFPGDHQGLALNAATSAEIIHAAFA</sequence>
<dbReference type="InterPro" id="IPR029058">
    <property type="entry name" value="AB_hydrolase_fold"/>
</dbReference>
<dbReference type="SUPFAM" id="SSF53474">
    <property type="entry name" value="alpha/beta-Hydrolases"/>
    <property type="match status" value="1"/>
</dbReference>
<accession>A0A918QEY8</accession>
<proteinExistence type="predicted"/>